<comment type="function">
    <text evidence="10">Catalyzes the transfer of pyrophosphate from adenosine triphosphate (ATP) to 6-hydroxymethyl-7,8-dihydropterin, an enzymatic step in folate biosynthesis pathway.</text>
</comment>
<proteinExistence type="inferred from homology"/>
<dbReference type="GO" id="GO:0046654">
    <property type="term" value="P:tetrahydrofolate biosynthetic process"/>
    <property type="evidence" value="ECO:0007669"/>
    <property type="project" value="UniProtKB-UniPathway"/>
</dbReference>
<dbReference type="GO" id="GO:0046656">
    <property type="term" value="P:folic acid biosynthetic process"/>
    <property type="evidence" value="ECO:0007669"/>
    <property type="project" value="UniProtKB-KW"/>
</dbReference>
<dbReference type="PANTHER" id="PTHR43071">
    <property type="entry name" value="2-AMINO-4-HYDROXY-6-HYDROXYMETHYLDIHYDROPTERIDINE PYROPHOSPHOKINASE"/>
    <property type="match status" value="1"/>
</dbReference>
<evidence type="ECO:0000313" key="15">
    <source>
        <dbReference type="Proteomes" id="UP000195442"/>
    </source>
</evidence>
<dbReference type="NCBIfam" id="TIGR01498">
    <property type="entry name" value="folK"/>
    <property type="match status" value="1"/>
</dbReference>
<keyword evidence="6" id="KW-0547">Nucleotide-binding</keyword>
<dbReference type="InterPro" id="IPR035907">
    <property type="entry name" value="Hppk_sf"/>
</dbReference>
<keyword evidence="8" id="KW-0067">ATP-binding</keyword>
<keyword evidence="9" id="KW-0289">Folate biosynthesis</keyword>
<evidence type="ECO:0000256" key="12">
    <source>
        <dbReference type="ARBA" id="ARBA00033413"/>
    </source>
</evidence>
<dbReference type="EMBL" id="FUKJ01000448">
    <property type="protein sequence ID" value="SJM95986.1"/>
    <property type="molecule type" value="Genomic_DNA"/>
</dbReference>
<evidence type="ECO:0000256" key="2">
    <source>
        <dbReference type="ARBA" id="ARBA00005810"/>
    </source>
</evidence>
<keyword evidence="7 14" id="KW-0418">Kinase</keyword>
<dbReference type="PANTHER" id="PTHR43071:SF1">
    <property type="entry name" value="2-AMINO-4-HYDROXY-6-HYDROXYMETHYLDIHYDROPTERIDINE PYROPHOSPHOKINASE"/>
    <property type="match status" value="1"/>
</dbReference>
<evidence type="ECO:0000256" key="5">
    <source>
        <dbReference type="ARBA" id="ARBA00022679"/>
    </source>
</evidence>
<comment type="similarity">
    <text evidence="2">Belongs to the HPPK family.</text>
</comment>
<name>A0A1R4HIC1_9GAMM</name>
<dbReference type="CDD" id="cd00483">
    <property type="entry name" value="HPPK"/>
    <property type="match status" value="1"/>
</dbReference>
<dbReference type="UniPathway" id="UPA00077">
    <property type="reaction ID" value="UER00155"/>
</dbReference>
<dbReference type="Gene3D" id="3.30.70.560">
    <property type="entry name" value="7,8-Dihydro-6-hydroxymethylpterin-pyrophosphokinase HPPK"/>
    <property type="match status" value="1"/>
</dbReference>
<protein>
    <recommendedName>
        <fullName evidence="4">2-amino-4-hydroxy-6-hydroxymethyldihydropteridine pyrophosphokinase</fullName>
        <ecNumber evidence="3">2.7.6.3</ecNumber>
    </recommendedName>
    <alternativeName>
        <fullName evidence="11">6-hydroxymethyl-7,8-dihydropterin pyrophosphokinase</fullName>
    </alternativeName>
    <alternativeName>
        <fullName evidence="12">7,8-dihydro-6-hydroxymethylpterin-pyrophosphokinase</fullName>
    </alternativeName>
</protein>
<evidence type="ECO:0000259" key="13">
    <source>
        <dbReference type="PROSITE" id="PS00794"/>
    </source>
</evidence>
<accession>A0A1R4HIC1</accession>
<dbReference type="PROSITE" id="PS00794">
    <property type="entry name" value="HPPK"/>
    <property type="match status" value="1"/>
</dbReference>
<dbReference type="SUPFAM" id="SSF55083">
    <property type="entry name" value="6-hydroxymethyl-7,8-dihydropterin pyrophosphokinase, HPPK"/>
    <property type="match status" value="1"/>
</dbReference>
<feature type="domain" description="7,8-dihydro-6-hydroxymethylpterin-pyrophosphokinase" evidence="13">
    <location>
        <begin position="98"/>
        <end position="109"/>
    </location>
</feature>
<keyword evidence="15" id="KW-1185">Reference proteome</keyword>
<evidence type="ECO:0000256" key="10">
    <source>
        <dbReference type="ARBA" id="ARBA00029409"/>
    </source>
</evidence>
<evidence type="ECO:0000256" key="9">
    <source>
        <dbReference type="ARBA" id="ARBA00022909"/>
    </source>
</evidence>
<comment type="pathway">
    <text evidence="1">Cofactor biosynthesis; tetrahydrofolate biosynthesis; 2-amino-4-hydroxy-6-hydroxymethyl-7,8-dihydropteridine diphosphate from 7,8-dihydroneopterin triphosphate: step 4/4.</text>
</comment>
<sequence>MQYRDDSTTHQITAYIGMGSNLADPVEQLYRAHKAISAMDGVTELTMSSFYHSPPMGPQDQPDYVNAVLAVTTRLSPLDLLHGLQTIENEQGRVRGERWGARTLDLDVLLYGDQCIDLPELTVPHVGLTQRAFVLYPLHEISPQLYVPNKGELKDLLARCPMAGLKRLDS</sequence>
<dbReference type="RefSeq" id="WP_087148482.1">
    <property type="nucleotide sequence ID" value="NZ_FUKJ01000448.1"/>
</dbReference>
<dbReference type="Proteomes" id="UP000195442">
    <property type="component" value="Unassembled WGS sequence"/>
</dbReference>
<dbReference type="EC" id="2.7.6.3" evidence="3"/>
<dbReference type="GO" id="GO:0005524">
    <property type="term" value="F:ATP binding"/>
    <property type="evidence" value="ECO:0007669"/>
    <property type="project" value="UniProtKB-KW"/>
</dbReference>
<reference evidence="15" key="1">
    <citation type="submission" date="2017-02" db="EMBL/GenBank/DDBJ databases">
        <authorList>
            <person name="Daims H."/>
        </authorList>
    </citation>
    <scope>NUCLEOTIDE SEQUENCE [LARGE SCALE GENOMIC DNA]</scope>
</reference>
<gene>
    <name evidence="14" type="primary">folK</name>
    <name evidence="14" type="ORF">CRENPOLYSF2_810006</name>
</gene>
<dbReference type="AlphaFoldDB" id="A0A1R4HIC1"/>
<dbReference type="OrthoDB" id="9808041at2"/>
<dbReference type="Pfam" id="PF01288">
    <property type="entry name" value="HPPK"/>
    <property type="match status" value="1"/>
</dbReference>
<dbReference type="InterPro" id="IPR000550">
    <property type="entry name" value="Hppk"/>
</dbReference>
<evidence type="ECO:0000256" key="11">
    <source>
        <dbReference type="ARBA" id="ARBA00029766"/>
    </source>
</evidence>
<evidence type="ECO:0000256" key="6">
    <source>
        <dbReference type="ARBA" id="ARBA00022741"/>
    </source>
</evidence>
<evidence type="ECO:0000256" key="3">
    <source>
        <dbReference type="ARBA" id="ARBA00013253"/>
    </source>
</evidence>
<evidence type="ECO:0000256" key="8">
    <source>
        <dbReference type="ARBA" id="ARBA00022840"/>
    </source>
</evidence>
<dbReference type="GO" id="GO:0003848">
    <property type="term" value="F:2-amino-4-hydroxy-6-hydroxymethyldihydropteridine diphosphokinase activity"/>
    <property type="evidence" value="ECO:0007669"/>
    <property type="project" value="UniProtKB-EC"/>
</dbReference>
<evidence type="ECO:0000256" key="4">
    <source>
        <dbReference type="ARBA" id="ARBA00016218"/>
    </source>
</evidence>
<evidence type="ECO:0000256" key="1">
    <source>
        <dbReference type="ARBA" id="ARBA00005051"/>
    </source>
</evidence>
<keyword evidence="5 14" id="KW-0808">Transferase</keyword>
<evidence type="ECO:0000256" key="7">
    <source>
        <dbReference type="ARBA" id="ARBA00022777"/>
    </source>
</evidence>
<organism evidence="14 15">
    <name type="scientific">Crenothrix polyspora</name>
    <dbReference type="NCBI Taxonomy" id="360316"/>
    <lineage>
        <taxon>Bacteria</taxon>
        <taxon>Pseudomonadati</taxon>
        <taxon>Pseudomonadota</taxon>
        <taxon>Gammaproteobacteria</taxon>
        <taxon>Methylococcales</taxon>
        <taxon>Crenotrichaceae</taxon>
        <taxon>Crenothrix</taxon>
    </lineage>
</organism>
<evidence type="ECO:0000313" key="14">
    <source>
        <dbReference type="EMBL" id="SJM95986.1"/>
    </source>
</evidence>
<dbReference type="GO" id="GO:0016301">
    <property type="term" value="F:kinase activity"/>
    <property type="evidence" value="ECO:0007669"/>
    <property type="project" value="UniProtKB-KW"/>
</dbReference>